<evidence type="ECO:0000256" key="1">
    <source>
        <dbReference type="ARBA" id="ARBA00022679"/>
    </source>
</evidence>
<gene>
    <name evidence="2" type="ORF">CI15_25830</name>
</gene>
<proteinExistence type="predicted"/>
<dbReference type="GO" id="GO:0008410">
    <property type="term" value="F:CoA-transferase activity"/>
    <property type="evidence" value="ECO:0007669"/>
    <property type="project" value="TreeGrafter"/>
</dbReference>
<evidence type="ECO:0000313" key="3">
    <source>
        <dbReference type="Proteomes" id="UP000075613"/>
    </source>
</evidence>
<dbReference type="AlphaFoldDB" id="A0A149PFW3"/>
<dbReference type="EMBL" id="LRBG01000037">
    <property type="protein sequence ID" value="KXU83940.1"/>
    <property type="molecule type" value="Genomic_DNA"/>
</dbReference>
<protein>
    <submittedName>
        <fullName evidence="2">CoA-transferase</fullName>
    </submittedName>
</protein>
<dbReference type="InterPro" id="IPR023606">
    <property type="entry name" value="CoA-Trfase_III_dom_1_sf"/>
</dbReference>
<dbReference type="InterPro" id="IPR044855">
    <property type="entry name" value="CoA-Trfase_III_dom3_sf"/>
</dbReference>
<dbReference type="Gene3D" id="3.40.50.10540">
    <property type="entry name" value="Crotonobetainyl-coa:carnitine coa-transferase, domain 1"/>
    <property type="match status" value="1"/>
</dbReference>
<dbReference type="Pfam" id="PF02515">
    <property type="entry name" value="CoA_transf_3"/>
    <property type="match status" value="1"/>
</dbReference>
<keyword evidence="1 2" id="KW-0808">Transferase</keyword>
<reference evidence="2 3" key="1">
    <citation type="journal article" date="2015" name="Int. J. Syst. Evol. Microbiol.">
        <title>Burkholderia monticola sp. nov., isolated from mountain soil.</title>
        <authorList>
            <person name="Baek I."/>
            <person name="Seo B."/>
            <person name="Lee I."/>
            <person name="Yi H."/>
            <person name="Chun J."/>
        </authorList>
    </citation>
    <scope>NUCLEOTIDE SEQUENCE [LARGE SCALE GENOMIC DNA]</scope>
    <source>
        <strain evidence="2 3">JC2948</strain>
    </source>
</reference>
<dbReference type="RefSeq" id="WP_062133112.1">
    <property type="nucleotide sequence ID" value="NZ_LRBG01000037.1"/>
</dbReference>
<dbReference type="InterPro" id="IPR003673">
    <property type="entry name" value="CoA-Trfase_fam_III"/>
</dbReference>
<dbReference type="OrthoDB" id="9058532at2"/>
<dbReference type="PANTHER" id="PTHR48207">
    <property type="entry name" value="SUCCINATE--HYDROXYMETHYLGLUTARATE COA-TRANSFERASE"/>
    <property type="match status" value="1"/>
</dbReference>
<dbReference type="Gene3D" id="3.30.1540.10">
    <property type="entry name" value="formyl-coa transferase, domain 3"/>
    <property type="match status" value="1"/>
</dbReference>
<sequence length="396" mass="43060">MSLPLSGVRVLAIEQYGAGPFATQHLADLGAEIIKIEHPGNGGDVGRAVGPYFFGEGDSHFFEAFNRNKCSLTLDLKKPEARAVLLDLVTRSDAVFNNLRGDLPVKLGVTYEQLREANPKIVCAHLSAYGRTGSRAAWPGYDYLMQAEAGYLSVTGEPDSPPARFGLSIIDLMTGTTAAMALLAALVDAKTSGKGRDIDVSLFDVALHNLAYVATWYLNGGVVTGRENRSSHPSLTPSQLYKTQDGWIFLMCNKEKFWGVLAEVVDKPSWVSDPRFSNFQARLANRDLVQKELDTVLSTATTAQWLERLGGRVPAAPVFNVKEALENPFVAERDCVVNAEHPRFGQIRGVAAPVRVDEPLPMRAAPDIGQDTHRLLAELGYSAERIALLRGAGVVQ</sequence>
<keyword evidence="3" id="KW-1185">Reference proteome</keyword>
<dbReference type="SUPFAM" id="SSF89796">
    <property type="entry name" value="CoA-transferase family III (CaiB/BaiF)"/>
    <property type="match status" value="1"/>
</dbReference>
<dbReference type="STRING" id="1399968.CI15_25830"/>
<dbReference type="PANTHER" id="PTHR48207:SF3">
    <property type="entry name" value="SUCCINATE--HYDROXYMETHYLGLUTARATE COA-TRANSFERASE"/>
    <property type="match status" value="1"/>
</dbReference>
<accession>A0A149PFW3</accession>
<dbReference type="InterPro" id="IPR050483">
    <property type="entry name" value="CoA-transferase_III_domain"/>
</dbReference>
<name>A0A149PFW3_9BURK</name>
<dbReference type="Proteomes" id="UP000075613">
    <property type="component" value="Unassembled WGS sequence"/>
</dbReference>
<organism evidence="2 3">
    <name type="scientific">Paraburkholderia monticola</name>
    <dbReference type="NCBI Taxonomy" id="1399968"/>
    <lineage>
        <taxon>Bacteria</taxon>
        <taxon>Pseudomonadati</taxon>
        <taxon>Pseudomonadota</taxon>
        <taxon>Betaproteobacteria</taxon>
        <taxon>Burkholderiales</taxon>
        <taxon>Burkholderiaceae</taxon>
        <taxon>Paraburkholderia</taxon>
    </lineage>
</organism>
<evidence type="ECO:0000313" key="2">
    <source>
        <dbReference type="EMBL" id="KXU83940.1"/>
    </source>
</evidence>
<comment type="caution">
    <text evidence="2">The sequence shown here is derived from an EMBL/GenBank/DDBJ whole genome shotgun (WGS) entry which is preliminary data.</text>
</comment>